<dbReference type="PANTHER" id="PTHR13815">
    <property type="entry name" value="GOLGIN-84"/>
    <property type="match status" value="1"/>
</dbReference>
<dbReference type="EMBL" id="KZ452040">
    <property type="protein sequence ID" value="PKA49097.1"/>
    <property type="molecule type" value="Genomic_DNA"/>
</dbReference>
<keyword evidence="4" id="KW-0333">Golgi apparatus</keyword>
<dbReference type="Proteomes" id="UP000236161">
    <property type="component" value="Unassembled WGS sequence"/>
</dbReference>
<evidence type="ECO:0000256" key="2">
    <source>
        <dbReference type="ARBA" id="ARBA00022692"/>
    </source>
</evidence>
<feature type="coiled-coil region" evidence="7">
    <location>
        <begin position="440"/>
        <end position="495"/>
    </location>
</feature>
<feature type="region of interest" description="Disordered" evidence="8">
    <location>
        <begin position="214"/>
        <end position="277"/>
    </location>
</feature>
<gene>
    <name evidence="10" type="primary">GC2</name>
    <name evidence="10" type="ORF">AXF42_Ash010781</name>
</gene>
<evidence type="ECO:0000256" key="8">
    <source>
        <dbReference type="SAM" id="MobiDB-lite"/>
    </source>
</evidence>
<sequence>MAGWISSKLKVAENLLQQIDQQAAESLGKVDKPRRSPSAADLTNSSSSSKHSQPPFVVESSRPPPKFPLSKKPTPSQLSPGPGPPDLAKVPNHPSLSSSLSLKPTPDSAVIDWTELLSSPIPTVPATSPRSATGVGVPRLSPHRVVKKQANAKNGKVPSGRVASPSSSPSSSSAFSSVKQDRGDDNEPQQGQSENLRLRRGECRVITDDGMHERFEDVNGSRDNVAKEKTDLRSHVPEKLPSDSDKDSDPDTSSSAGSDSEEENRRREERKKRREQVLAENVAKAAAEAIKEREDLVTRLEVEKASLEKILEERERQQAKEASELQMNVIETMEAVELEKQKHNSTRMEALVRLAELEARNAELAKLLAAEQWNLEVELNRVAELKQEIGFNELALEEHRRRMSNVKQQSSSPGKLQSLGKDRVEREIIEAEYSFTCDKIAKLKDKTRRLEESIEQTKMELLQPTQVEVELKKRLAQLTDHLIQKQSQVEALSSEKGTLVFRMETISKILDENGLSMEDGEFESVDIETGTWQQSHSASKAALHERIRSGRQQICLVIRQLDAIFAAGVIFLRRNPMAQLLSILYLLCLHLWVLYILWSPSQISDGTGQGAVFSLETINNSSNH</sequence>
<evidence type="ECO:0000256" key="7">
    <source>
        <dbReference type="SAM" id="Coils"/>
    </source>
</evidence>
<feature type="compositionally biased region" description="Low complexity" evidence="8">
    <location>
        <begin position="163"/>
        <end position="177"/>
    </location>
</feature>
<comment type="subcellular location">
    <subcellularLocation>
        <location evidence="1">Golgi apparatus membrane</location>
    </subcellularLocation>
</comment>
<keyword evidence="2 9" id="KW-0812">Transmembrane</keyword>
<dbReference type="AlphaFoldDB" id="A0A2I0A0N2"/>
<feature type="region of interest" description="Disordered" evidence="8">
    <location>
        <begin position="25"/>
        <end position="105"/>
    </location>
</feature>
<accession>A0A2I0A0N2</accession>
<dbReference type="GO" id="GO:0031985">
    <property type="term" value="C:Golgi cisterna"/>
    <property type="evidence" value="ECO:0007669"/>
    <property type="project" value="TreeGrafter"/>
</dbReference>
<keyword evidence="6 9" id="KW-0472">Membrane</keyword>
<dbReference type="OrthoDB" id="248903at2759"/>
<dbReference type="Pfam" id="PF09787">
    <property type="entry name" value="Golgin_A5"/>
    <property type="match status" value="1"/>
</dbReference>
<dbReference type="GO" id="GO:0000301">
    <property type="term" value="P:retrograde transport, vesicle recycling within Golgi"/>
    <property type="evidence" value="ECO:0007669"/>
    <property type="project" value="TreeGrafter"/>
</dbReference>
<feature type="transmembrane region" description="Helical" evidence="9">
    <location>
        <begin position="578"/>
        <end position="598"/>
    </location>
</feature>
<evidence type="ECO:0000256" key="1">
    <source>
        <dbReference type="ARBA" id="ARBA00004394"/>
    </source>
</evidence>
<keyword evidence="11" id="KW-1185">Reference proteome</keyword>
<dbReference type="GO" id="GO:0007030">
    <property type="term" value="P:Golgi organization"/>
    <property type="evidence" value="ECO:0007669"/>
    <property type="project" value="InterPro"/>
</dbReference>
<dbReference type="InterPro" id="IPR019177">
    <property type="entry name" value="Golgin_subfamily_A_member_5"/>
</dbReference>
<evidence type="ECO:0000256" key="6">
    <source>
        <dbReference type="ARBA" id="ARBA00023136"/>
    </source>
</evidence>
<dbReference type="PANTHER" id="PTHR13815:SF5">
    <property type="entry name" value="GOLGIN CANDIDATE 2"/>
    <property type="match status" value="1"/>
</dbReference>
<proteinExistence type="predicted"/>
<protein>
    <submittedName>
        <fullName evidence="10">Golgin candidate 2</fullName>
    </submittedName>
</protein>
<feature type="region of interest" description="Disordered" evidence="8">
    <location>
        <begin position="120"/>
        <end position="202"/>
    </location>
</feature>
<evidence type="ECO:0000256" key="5">
    <source>
        <dbReference type="ARBA" id="ARBA00023054"/>
    </source>
</evidence>
<feature type="compositionally biased region" description="Basic and acidic residues" evidence="8">
    <location>
        <begin position="214"/>
        <end position="249"/>
    </location>
</feature>
<dbReference type="STRING" id="1088818.A0A2I0A0N2"/>
<feature type="coiled-coil region" evidence="7">
    <location>
        <begin position="290"/>
        <end position="402"/>
    </location>
</feature>
<keyword evidence="3 9" id="KW-1133">Transmembrane helix</keyword>
<evidence type="ECO:0000256" key="3">
    <source>
        <dbReference type="ARBA" id="ARBA00022989"/>
    </source>
</evidence>
<reference evidence="10 11" key="1">
    <citation type="journal article" date="2017" name="Nature">
        <title>The Apostasia genome and the evolution of orchids.</title>
        <authorList>
            <person name="Zhang G.Q."/>
            <person name="Liu K.W."/>
            <person name="Li Z."/>
            <person name="Lohaus R."/>
            <person name="Hsiao Y.Y."/>
            <person name="Niu S.C."/>
            <person name="Wang J.Y."/>
            <person name="Lin Y.C."/>
            <person name="Xu Q."/>
            <person name="Chen L.J."/>
            <person name="Yoshida K."/>
            <person name="Fujiwara S."/>
            <person name="Wang Z.W."/>
            <person name="Zhang Y.Q."/>
            <person name="Mitsuda N."/>
            <person name="Wang M."/>
            <person name="Liu G.H."/>
            <person name="Pecoraro L."/>
            <person name="Huang H.X."/>
            <person name="Xiao X.J."/>
            <person name="Lin M."/>
            <person name="Wu X.Y."/>
            <person name="Wu W.L."/>
            <person name="Chen Y.Y."/>
            <person name="Chang S.B."/>
            <person name="Sakamoto S."/>
            <person name="Ohme-Takagi M."/>
            <person name="Yagi M."/>
            <person name="Zeng S.J."/>
            <person name="Shen C.Y."/>
            <person name="Yeh C.M."/>
            <person name="Luo Y.B."/>
            <person name="Tsai W.C."/>
            <person name="Van de Peer Y."/>
            <person name="Liu Z.J."/>
        </authorList>
    </citation>
    <scope>NUCLEOTIDE SEQUENCE [LARGE SCALE GENOMIC DNA]</scope>
    <source>
        <strain evidence="11">cv. Shenzhen</strain>
        <tissue evidence="10">Stem</tissue>
    </source>
</reference>
<keyword evidence="5 7" id="KW-0175">Coiled coil</keyword>
<feature type="compositionally biased region" description="Polar residues" evidence="8">
    <location>
        <begin position="120"/>
        <end position="131"/>
    </location>
</feature>
<evidence type="ECO:0000313" key="10">
    <source>
        <dbReference type="EMBL" id="PKA49097.1"/>
    </source>
</evidence>
<name>A0A2I0A0N2_9ASPA</name>
<organism evidence="10 11">
    <name type="scientific">Apostasia shenzhenica</name>
    <dbReference type="NCBI Taxonomy" id="1088818"/>
    <lineage>
        <taxon>Eukaryota</taxon>
        <taxon>Viridiplantae</taxon>
        <taxon>Streptophyta</taxon>
        <taxon>Embryophyta</taxon>
        <taxon>Tracheophyta</taxon>
        <taxon>Spermatophyta</taxon>
        <taxon>Magnoliopsida</taxon>
        <taxon>Liliopsida</taxon>
        <taxon>Asparagales</taxon>
        <taxon>Orchidaceae</taxon>
        <taxon>Apostasioideae</taxon>
        <taxon>Apostasia</taxon>
    </lineage>
</organism>
<dbReference type="GO" id="GO:0000139">
    <property type="term" value="C:Golgi membrane"/>
    <property type="evidence" value="ECO:0007669"/>
    <property type="project" value="UniProtKB-SubCell"/>
</dbReference>
<evidence type="ECO:0000313" key="11">
    <source>
        <dbReference type="Proteomes" id="UP000236161"/>
    </source>
</evidence>
<evidence type="ECO:0000256" key="9">
    <source>
        <dbReference type="SAM" id="Phobius"/>
    </source>
</evidence>
<evidence type="ECO:0000256" key="4">
    <source>
        <dbReference type="ARBA" id="ARBA00023034"/>
    </source>
</evidence>